<accession>G8JW55</accession>
<dbReference type="RefSeq" id="XP_003647887.1">
    <property type="nucleotide sequence ID" value="XM_003647839.1"/>
</dbReference>
<dbReference type="GO" id="GO:0042790">
    <property type="term" value="P:nucleolar large rRNA transcription by RNA polymerase I"/>
    <property type="evidence" value="ECO:0007669"/>
    <property type="project" value="EnsemblFungi"/>
</dbReference>
<dbReference type="Gene3D" id="1.10.1820.10">
    <property type="entry name" value="protein kinase ck2 holoenzyme, chain C, domain 1"/>
    <property type="match status" value="1"/>
</dbReference>
<dbReference type="PANTHER" id="PTHR11740:SF0">
    <property type="entry name" value="CASEIN KINASE II SUBUNIT BETA"/>
    <property type="match status" value="1"/>
</dbReference>
<dbReference type="GO" id="GO:0032040">
    <property type="term" value="C:small-subunit processome"/>
    <property type="evidence" value="ECO:0007669"/>
    <property type="project" value="EnsemblFungi"/>
</dbReference>
<dbReference type="OMA" id="QNGSPMA"/>
<evidence type="ECO:0000256" key="4">
    <source>
        <dbReference type="SAM" id="MobiDB-lite"/>
    </source>
</evidence>
<comment type="similarity">
    <text evidence="1 3">Belongs to the casein kinase 2 subunit beta family.</text>
</comment>
<protein>
    <recommendedName>
        <fullName evidence="3">Casein kinase II subunit beta</fullName>
        <shortName evidence="3">CK II beta</shortName>
    </recommendedName>
</protein>
<dbReference type="SUPFAM" id="SSF57798">
    <property type="entry name" value="Casein kinase II beta subunit"/>
    <property type="match status" value="1"/>
</dbReference>
<dbReference type="FunFam" id="2.20.25.20:FF:000001">
    <property type="entry name" value="Casein kinase II subunit beta"/>
    <property type="match status" value="1"/>
</dbReference>
<dbReference type="FunCoup" id="G8JW55">
    <property type="interactions" value="698"/>
</dbReference>
<dbReference type="GO" id="GO:0060962">
    <property type="term" value="P:regulation of ribosomal protein gene transcription by RNA polymerase II"/>
    <property type="evidence" value="ECO:0007669"/>
    <property type="project" value="EnsemblFungi"/>
</dbReference>
<evidence type="ECO:0000256" key="3">
    <source>
        <dbReference type="RuleBase" id="RU361268"/>
    </source>
</evidence>
<dbReference type="InterPro" id="IPR035991">
    <property type="entry name" value="Casein_kinase_II_beta-like"/>
</dbReference>
<dbReference type="STRING" id="931890.G8JW55"/>
<dbReference type="InterPro" id="IPR016149">
    <property type="entry name" value="Casein_kin_II_reg-sub_N"/>
</dbReference>
<dbReference type="GO" id="GO:0005654">
    <property type="term" value="C:nucleoplasm"/>
    <property type="evidence" value="ECO:0007669"/>
    <property type="project" value="UniProtKB-ARBA"/>
</dbReference>
<dbReference type="OrthoDB" id="2275560at2759"/>
<evidence type="ECO:0000313" key="6">
    <source>
        <dbReference type="Proteomes" id="UP000006790"/>
    </source>
</evidence>
<feature type="region of interest" description="Disordered" evidence="4">
    <location>
        <begin position="74"/>
        <end position="109"/>
    </location>
</feature>
<proteinExistence type="inferred from homology"/>
<comment type="subunit">
    <text evidence="3">Tetramer of two alpha and two beta subunits.</text>
</comment>
<dbReference type="Gene3D" id="2.20.25.20">
    <property type="match status" value="1"/>
</dbReference>
<reference evidence="6" key="1">
    <citation type="journal article" date="2012" name="G3 (Bethesda)">
        <title>Pichia sorbitophila, an interspecies yeast hybrid reveals early steps of genome resolution following polyploidization.</title>
        <authorList>
            <person name="Leh Louis V."/>
            <person name="Despons L."/>
            <person name="Friedrich A."/>
            <person name="Martin T."/>
            <person name="Durrens P."/>
            <person name="Casaregola S."/>
            <person name="Neuveglise C."/>
            <person name="Fairhead C."/>
            <person name="Marck C."/>
            <person name="Cruz J.A."/>
            <person name="Straub M.L."/>
            <person name="Kugler V."/>
            <person name="Sacerdot C."/>
            <person name="Uzunov Z."/>
            <person name="Thierry A."/>
            <person name="Weiss S."/>
            <person name="Bleykasten C."/>
            <person name="De Montigny J."/>
            <person name="Jacques N."/>
            <person name="Jung P."/>
            <person name="Lemaire M."/>
            <person name="Mallet S."/>
            <person name="Morel G."/>
            <person name="Richard G.F."/>
            <person name="Sarkar A."/>
            <person name="Savel G."/>
            <person name="Schacherer J."/>
            <person name="Seret M.L."/>
            <person name="Talla E."/>
            <person name="Samson G."/>
            <person name="Jubin C."/>
            <person name="Poulain J."/>
            <person name="Vacherie B."/>
            <person name="Barbe V."/>
            <person name="Pelletier E."/>
            <person name="Sherman D.J."/>
            <person name="Westhof E."/>
            <person name="Weissenbach J."/>
            <person name="Baret P.V."/>
            <person name="Wincker P."/>
            <person name="Gaillardin C."/>
            <person name="Dujon B."/>
            <person name="Souciet J.L."/>
        </authorList>
    </citation>
    <scope>NUCLEOTIDE SEQUENCE [LARGE SCALE GENOMIC DNA]</scope>
    <source>
        <strain evidence="6">CBS 270.75 / DBVPG 7215 / KCTC 17166 / NRRL Y-17582</strain>
    </source>
</reference>
<dbReference type="HOGENOM" id="CLU_034027_3_0_1"/>
<dbReference type="GO" id="GO:0005737">
    <property type="term" value="C:cytoplasm"/>
    <property type="evidence" value="ECO:0007669"/>
    <property type="project" value="TreeGrafter"/>
</dbReference>
<dbReference type="GeneID" id="11472494"/>
<dbReference type="PRINTS" id="PR00472">
    <property type="entry name" value="CASNKINASEII"/>
</dbReference>
<dbReference type="GO" id="GO:0005956">
    <property type="term" value="C:protein kinase CK2 complex"/>
    <property type="evidence" value="ECO:0007669"/>
    <property type="project" value="UniProtKB-UniRule"/>
</dbReference>
<sequence>MSFMEEVSDVSESSNYDEWISSFCSRFGHEFFCQVPTDFIEDDFNLTGLSQEIPHYRRALDLILDLVSLSDEEEESMGGDATRTAALTSNGGTDQNNGNGRRTPPTNQDGQTVNKSIIEHCAEQLYGLIHARYILTKQGLQAMAEKFDHKEFGTCPRYYCGGMQLLPCGLSDTVGKNTVRLYCASCQDLYLPHSSRHLCLEGAFWGTSFPGVFLKHFKELEDYVEQKNKNVYRLRIFGFALAKESISGPRMEWLRQYPSTEAEWEEFVKCEYEILKLKDLE</sequence>
<dbReference type="Proteomes" id="UP000006790">
    <property type="component" value="Chromosome 7"/>
</dbReference>
<dbReference type="GO" id="GO:0006974">
    <property type="term" value="P:DNA damage response"/>
    <property type="evidence" value="ECO:0007669"/>
    <property type="project" value="EnsemblFungi"/>
</dbReference>
<dbReference type="InterPro" id="IPR000704">
    <property type="entry name" value="Casein_kinase_II_reg-sub"/>
</dbReference>
<keyword evidence="6" id="KW-1185">Reference proteome</keyword>
<dbReference type="PANTHER" id="PTHR11740">
    <property type="entry name" value="CASEIN KINASE II SUBUNIT BETA"/>
    <property type="match status" value="1"/>
</dbReference>
<comment type="function">
    <text evidence="2 3">Regulatory subunit of casein kinase II/CK2. As part of the kinase complex regulates the basal catalytic activity of the alpha subunit a constitutively active serine/threonine-protein kinase that phosphorylates a large number of substrates containing acidic residues C-terminal to the phosphorylated serine or threonine.</text>
</comment>
<dbReference type="eggNOG" id="KOG3092">
    <property type="taxonomic scope" value="Eukaryota"/>
</dbReference>
<evidence type="ECO:0000256" key="2">
    <source>
        <dbReference type="ARBA" id="ARBA00045899"/>
    </source>
</evidence>
<dbReference type="KEGG" id="erc:Ecym_7224"/>
<dbReference type="GO" id="GO:0051726">
    <property type="term" value="P:regulation of cell cycle"/>
    <property type="evidence" value="ECO:0007669"/>
    <property type="project" value="EnsemblFungi"/>
</dbReference>
<dbReference type="GO" id="GO:0006356">
    <property type="term" value="P:regulation of transcription by RNA polymerase I"/>
    <property type="evidence" value="ECO:0007669"/>
    <property type="project" value="EnsemblFungi"/>
</dbReference>
<dbReference type="PROSITE" id="PS01101">
    <property type="entry name" value="CK2_BETA"/>
    <property type="match status" value="1"/>
</dbReference>
<dbReference type="EMBL" id="CP002503">
    <property type="protein sequence ID" value="AET41070.1"/>
    <property type="molecule type" value="Genomic_DNA"/>
</dbReference>
<feature type="compositionally biased region" description="Polar residues" evidence="4">
    <location>
        <begin position="85"/>
        <end position="109"/>
    </location>
</feature>
<dbReference type="GO" id="GO:0034456">
    <property type="term" value="C:UTP-C complex"/>
    <property type="evidence" value="ECO:0007669"/>
    <property type="project" value="EnsemblFungi"/>
</dbReference>
<gene>
    <name evidence="5" type="ordered locus">Ecym_7224</name>
</gene>
<dbReference type="GO" id="GO:0006359">
    <property type="term" value="P:regulation of transcription by RNA polymerase III"/>
    <property type="evidence" value="ECO:0007669"/>
    <property type="project" value="EnsemblFungi"/>
</dbReference>
<organism evidence="5 6">
    <name type="scientific">Eremothecium cymbalariae (strain CBS 270.75 / DBVPG 7215 / KCTC 17166 / NRRL Y-17582)</name>
    <name type="common">Yeast</name>
    <dbReference type="NCBI Taxonomy" id="931890"/>
    <lineage>
        <taxon>Eukaryota</taxon>
        <taxon>Fungi</taxon>
        <taxon>Dikarya</taxon>
        <taxon>Ascomycota</taxon>
        <taxon>Saccharomycotina</taxon>
        <taxon>Saccharomycetes</taxon>
        <taxon>Saccharomycetales</taxon>
        <taxon>Saccharomycetaceae</taxon>
        <taxon>Eremothecium</taxon>
    </lineage>
</organism>
<dbReference type="AlphaFoldDB" id="G8JW55"/>
<evidence type="ECO:0000256" key="1">
    <source>
        <dbReference type="ARBA" id="ARBA00006941"/>
    </source>
</evidence>
<evidence type="ECO:0000313" key="5">
    <source>
        <dbReference type="EMBL" id="AET41070.1"/>
    </source>
</evidence>
<dbReference type="GO" id="GO:0032545">
    <property type="term" value="C:CURI complex"/>
    <property type="evidence" value="ECO:0007669"/>
    <property type="project" value="EnsemblFungi"/>
</dbReference>
<dbReference type="InParanoid" id="G8JW55"/>
<dbReference type="SMART" id="SM01085">
    <property type="entry name" value="CK_II_beta"/>
    <property type="match status" value="1"/>
</dbReference>
<dbReference type="Pfam" id="PF01214">
    <property type="entry name" value="CK_II_beta"/>
    <property type="match status" value="1"/>
</dbReference>
<dbReference type="GO" id="GO:0030291">
    <property type="term" value="F:protein serine/threonine kinase inhibitor activity"/>
    <property type="evidence" value="ECO:0007669"/>
    <property type="project" value="EnsemblFungi"/>
</dbReference>
<name>G8JW55_ERECY</name>